<proteinExistence type="predicted"/>
<feature type="region of interest" description="Disordered" evidence="1">
    <location>
        <begin position="67"/>
        <end position="93"/>
    </location>
</feature>
<dbReference type="AlphaFoldDB" id="A0A118JYK5"/>
<comment type="caution">
    <text evidence="2">The sequence shown here is derived from an EMBL/GenBank/DDBJ whole genome shotgun (WGS) entry which is preliminary data.</text>
</comment>
<dbReference type="Proteomes" id="UP000243975">
    <property type="component" value="Unassembled WGS sequence"/>
</dbReference>
<dbReference type="Gramene" id="KVH98752">
    <property type="protein sequence ID" value="KVH98752"/>
    <property type="gene ID" value="Ccrd_023023"/>
</dbReference>
<evidence type="ECO:0000313" key="3">
    <source>
        <dbReference type="Proteomes" id="UP000243975"/>
    </source>
</evidence>
<evidence type="ECO:0000256" key="1">
    <source>
        <dbReference type="SAM" id="MobiDB-lite"/>
    </source>
</evidence>
<feature type="non-terminal residue" evidence="2">
    <location>
        <position position="1"/>
    </location>
</feature>
<keyword evidence="3" id="KW-1185">Reference proteome</keyword>
<feature type="compositionally biased region" description="Low complexity" evidence="1">
    <location>
        <begin position="71"/>
        <end position="81"/>
    </location>
</feature>
<dbReference type="EMBL" id="LEKV01003726">
    <property type="protein sequence ID" value="KVH98752.1"/>
    <property type="molecule type" value="Genomic_DNA"/>
</dbReference>
<reference evidence="2 3" key="1">
    <citation type="journal article" date="2016" name="Sci. Rep.">
        <title>The genome sequence of the outbreeding globe artichoke constructed de novo incorporating a phase-aware low-pass sequencing strategy of F1 progeny.</title>
        <authorList>
            <person name="Scaglione D."/>
            <person name="Reyes-Chin-Wo S."/>
            <person name="Acquadro A."/>
            <person name="Froenicke L."/>
            <person name="Portis E."/>
            <person name="Beitel C."/>
            <person name="Tirone M."/>
            <person name="Mauro R."/>
            <person name="Lo Monaco A."/>
            <person name="Mauromicale G."/>
            <person name="Faccioli P."/>
            <person name="Cattivelli L."/>
            <person name="Rieseberg L."/>
            <person name="Michelmore R."/>
            <person name="Lanteri S."/>
        </authorList>
    </citation>
    <scope>NUCLEOTIDE SEQUENCE [LARGE SCALE GENOMIC DNA]</scope>
    <source>
        <strain evidence="2">2C</strain>
    </source>
</reference>
<sequence>MEKFKEFEKHPNKNYTANKPFPAYERLKLVFGKDRATGNMAESATDALENMNMENDDDFPTEVNVPPIISPPSTTSHSSIPNEGEGTSKKRKRTNEIFKLMDEIKNEIQEATYQMKRLVSVISDSTTKMDGLNNELKRIGLSVVEIIRMGKYFGDKPSQYHFWKGLADDVKLKFVKSIYDED</sequence>
<gene>
    <name evidence="2" type="ORF">Ccrd_023023</name>
</gene>
<accession>A0A118JYK5</accession>
<dbReference type="PANTHER" id="PTHR46250:SF18">
    <property type="entry name" value="MYB_SANT-LIKE DOMAIN-CONTAINING PROTEIN"/>
    <property type="match status" value="1"/>
</dbReference>
<dbReference type="PANTHER" id="PTHR46250">
    <property type="entry name" value="MYB/SANT-LIKE DNA-BINDING DOMAIN PROTEIN-RELATED"/>
    <property type="match status" value="1"/>
</dbReference>
<organism evidence="2 3">
    <name type="scientific">Cynara cardunculus var. scolymus</name>
    <name type="common">Globe artichoke</name>
    <name type="synonym">Cynara scolymus</name>
    <dbReference type="NCBI Taxonomy" id="59895"/>
    <lineage>
        <taxon>Eukaryota</taxon>
        <taxon>Viridiplantae</taxon>
        <taxon>Streptophyta</taxon>
        <taxon>Embryophyta</taxon>
        <taxon>Tracheophyta</taxon>
        <taxon>Spermatophyta</taxon>
        <taxon>Magnoliopsida</taxon>
        <taxon>eudicotyledons</taxon>
        <taxon>Gunneridae</taxon>
        <taxon>Pentapetalae</taxon>
        <taxon>asterids</taxon>
        <taxon>campanulids</taxon>
        <taxon>Asterales</taxon>
        <taxon>Asteraceae</taxon>
        <taxon>Carduoideae</taxon>
        <taxon>Cardueae</taxon>
        <taxon>Carduinae</taxon>
        <taxon>Cynara</taxon>
    </lineage>
</organism>
<name>A0A118JYK5_CYNCS</name>
<evidence type="ECO:0000313" key="2">
    <source>
        <dbReference type="EMBL" id="KVH98752.1"/>
    </source>
</evidence>
<protein>
    <submittedName>
        <fullName evidence="2">Uncharacterized protein</fullName>
    </submittedName>
</protein>